<keyword evidence="3" id="KW-1185">Reference proteome</keyword>
<evidence type="ECO:0000313" key="2">
    <source>
        <dbReference type="EMBL" id="KAF2204809.1"/>
    </source>
</evidence>
<name>A0A9P4JUU6_9PLEO</name>
<evidence type="ECO:0000313" key="3">
    <source>
        <dbReference type="Proteomes" id="UP000799536"/>
    </source>
</evidence>
<organism evidence="2 3">
    <name type="scientific">Delitschia confertaspora ATCC 74209</name>
    <dbReference type="NCBI Taxonomy" id="1513339"/>
    <lineage>
        <taxon>Eukaryota</taxon>
        <taxon>Fungi</taxon>
        <taxon>Dikarya</taxon>
        <taxon>Ascomycota</taxon>
        <taxon>Pezizomycotina</taxon>
        <taxon>Dothideomycetes</taxon>
        <taxon>Pleosporomycetidae</taxon>
        <taxon>Pleosporales</taxon>
        <taxon>Delitschiaceae</taxon>
        <taxon>Delitschia</taxon>
    </lineage>
</organism>
<sequence>MRALSTLWEYFTYPISIRYPVQPLSYRRPRKDQKGAKLSILARQSVMQPRRSVESRDKESNRTSPLHPPHYFAVPSTFYLLVAISTSLQTLQKLELVRAEPKAEEVGKG</sequence>
<dbReference type="AlphaFoldDB" id="A0A9P4JUU6"/>
<dbReference type="Proteomes" id="UP000799536">
    <property type="component" value="Unassembled WGS sequence"/>
</dbReference>
<comment type="caution">
    <text evidence="2">The sequence shown here is derived from an EMBL/GenBank/DDBJ whole genome shotgun (WGS) entry which is preliminary data.</text>
</comment>
<reference evidence="2" key="1">
    <citation type="journal article" date="2020" name="Stud. Mycol.">
        <title>101 Dothideomycetes genomes: a test case for predicting lifestyles and emergence of pathogens.</title>
        <authorList>
            <person name="Haridas S."/>
            <person name="Albert R."/>
            <person name="Binder M."/>
            <person name="Bloem J."/>
            <person name="Labutti K."/>
            <person name="Salamov A."/>
            <person name="Andreopoulos B."/>
            <person name="Baker S."/>
            <person name="Barry K."/>
            <person name="Bills G."/>
            <person name="Bluhm B."/>
            <person name="Cannon C."/>
            <person name="Castanera R."/>
            <person name="Culley D."/>
            <person name="Daum C."/>
            <person name="Ezra D."/>
            <person name="Gonzalez J."/>
            <person name="Henrissat B."/>
            <person name="Kuo A."/>
            <person name="Liang C."/>
            <person name="Lipzen A."/>
            <person name="Lutzoni F."/>
            <person name="Magnuson J."/>
            <person name="Mondo S."/>
            <person name="Nolan M."/>
            <person name="Ohm R."/>
            <person name="Pangilinan J."/>
            <person name="Park H.-J."/>
            <person name="Ramirez L."/>
            <person name="Alfaro M."/>
            <person name="Sun H."/>
            <person name="Tritt A."/>
            <person name="Yoshinaga Y."/>
            <person name="Zwiers L.-H."/>
            <person name="Turgeon B."/>
            <person name="Goodwin S."/>
            <person name="Spatafora J."/>
            <person name="Crous P."/>
            <person name="Grigoriev I."/>
        </authorList>
    </citation>
    <scope>NUCLEOTIDE SEQUENCE</scope>
    <source>
        <strain evidence="2">ATCC 74209</strain>
    </source>
</reference>
<feature type="compositionally biased region" description="Basic and acidic residues" evidence="1">
    <location>
        <begin position="51"/>
        <end position="61"/>
    </location>
</feature>
<feature type="region of interest" description="Disordered" evidence="1">
    <location>
        <begin position="28"/>
        <end position="68"/>
    </location>
</feature>
<proteinExistence type="predicted"/>
<gene>
    <name evidence="2" type="ORF">GQ43DRAFT_437592</name>
</gene>
<accession>A0A9P4JUU6</accession>
<protein>
    <submittedName>
        <fullName evidence="2">Uncharacterized protein</fullName>
    </submittedName>
</protein>
<evidence type="ECO:0000256" key="1">
    <source>
        <dbReference type="SAM" id="MobiDB-lite"/>
    </source>
</evidence>
<dbReference type="EMBL" id="ML993868">
    <property type="protein sequence ID" value="KAF2204809.1"/>
    <property type="molecule type" value="Genomic_DNA"/>
</dbReference>